<sequence>MASPGILLSCLLTQHCYCMRLLSDIVTLNKHASLLLVRTKKRYPSNRHLLDTIKPSWFNHLVLESL</sequence>
<proteinExistence type="predicted"/>
<protein>
    <submittedName>
        <fullName evidence="2">Uncharacterized protein</fullName>
    </submittedName>
</protein>
<dbReference type="Proteomes" id="UP000298030">
    <property type="component" value="Unassembled WGS sequence"/>
</dbReference>
<feature type="signal peptide" evidence="1">
    <location>
        <begin position="1"/>
        <end position="18"/>
    </location>
</feature>
<dbReference type="AlphaFoldDB" id="A0A4Y7SV04"/>
<dbReference type="EMBL" id="QPFP01000060">
    <property type="protein sequence ID" value="TEB25079.1"/>
    <property type="molecule type" value="Genomic_DNA"/>
</dbReference>
<accession>A0A4Y7SV04</accession>
<organism evidence="2 3">
    <name type="scientific">Coprinellus micaceus</name>
    <name type="common">Glistening ink-cap mushroom</name>
    <name type="synonym">Coprinus micaceus</name>
    <dbReference type="NCBI Taxonomy" id="71717"/>
    <lineage>
        <taxon>Eukaryota</taxon>
        <taxon>Fungi</taxon>
        <taxon>Dikarya</taxon>
        <taxon>Basidiomycota</taxon>
        <taxon>Agaricomycotina</taxon>
        <taxon>Agaricomycetes</taxon>
        <taxon>Agaricomycetidae</taxon>
        <taxon>Agaricales</taxon>
        <taxon>Agaricineae</taxon>
        <taxon>Psathyrellaceae</taxon>
        <taxon>Coprinellus</taxon>
    </lineage>
</organism>
<gene>
    <name evidence="2" type="ORF">FA13DRAFT_1261308</name>
</gene>
<feature type="chain" id="PRO_5021197407" evidence="1">
    <location>
        <begin position="19"/>
        <end position="66"/>
    </location>
</feature>
<evidence type="ECO:0000313" key="3">
    <source>
        <dbReference type="Proteomes" id="UP000298030"/>
    </source>
</evidence>
<evidence type="ECO:0000313" key="2">
    <source>
        <dbReference type="EMBL" id="TEB25079.1"/>
    </source>
</evidence>
<keyword evidence="1" id="KW-0732">Signal</keyword>
<name>A0A4Y7SV04_COPMI</name>
<reference evidence="2 3" key="1">
    <citation type="journal article" date="2019" name="Nat. Ecol. Evol.">
        <title>Megaphylogeny resolves global patterns of mushroom evolution.</title>
        <authorList>
            <person name="Varga T."/>
            <person name="Krizsan K."/>
            <person name="Foldi C."/>
            <person name="Dima B."/>
            <person name="Sanchez-Garcia M."/>
            <person name="Sanchez-Ramirez S."/>
            <person name="Szollosi G.J."/>
            <person name="Szarkandi J.G."/>
            <person name="Papp V."/>
            <person name="Albert L."/>
            <person name="Andreopoulos W."/>
            <person name="Angelini C."/>
            <person name="Antonin V."/>
            <person name="Barry K.W."/>
            <person name="Bougher N.L."/>
            <person name="Buchanan P."/>
            <person name="Buyck B."/>
            <person name="Bense V."/>
            <person name="Catcheside P."/>
            <person name="Chovatia M."/>
            <person name="Cooper J."/>
            <person name="Damon W."/>
            <person name="Desjardin D."/>
            <person name="Finy P."/>
            <person name="Geml J."/>
            <person name="Haridas S."/>
            <person name="Hughes K."/>
            <person name="Justo A."/>
            <person name="Karasinski D."/>
            <person name="Kautmanova I."/>
            <person name="Kiss B."/>
            <person name="Kocsube S."/>
            <person name="Kotiranta H."/>
            <person name="LaButti K.M."/>
            <person name="Lechner B.E."/>
            <person name="Liimatainen K."/>
            <person name="Lipzen A."/>
            <person name="Lukacs Z."/>
            <person name="Mihaltcheva S."/>
            <person name="Morgado L.N."/>
            <person name="Niskanen T."/>
            <person name="Noordeloos M.E."/>
            <person name="Ohm R.A."/>
            <person name="Ortiz-Santana B."/>
            <person name="Ovrebo C."/>
            <person name="Racz N."/>
            <person name="Riley R."/>
            <person name="Savchenko A."/>
            <person name="Shiryaev A."/>
            <person name="Soop K."/>
            <person name="Spirin V."/>
            <person name="Szebenyi C."/>
            <person name="Tomsovsky M."/>
            <person name="Tulloss R.E."/>
            <person name="Uehling J."/>
            <person name="Grigoriev I.V."/>
            <person name="Vagvolgyi C."/>
            <person name="Papp T."/>
            <person name="Martin F.M."/>
            <person name="Miettinen O."/>
            <person name="Hibbett D.S."/>
            <person name="Nagy L.G."/>
        </authorList>
    </citation>
    <scope>NUCLEOTIDE SEQUENCE [LARGE SCALE GENOMIC DNA]</scope>
    <source>
        <strain evidence="2 3">FP101781</strain>
    </source>
</reference>
<keyword evidence="3" id="KW-1185">Reference proteome</keyword>
<evidence type="ECO:0000256" key="1">
    <source>
        <dbReference type="SAM" id="SignalP"/>
    </source>
</evidence>
<comment type="caution">
    <text evidence="2">The sequence shown here is derived from an EMBL/GenBank/DDBJ whole genome shotgun (WGS) entry which is preliminary data.</text>
</comment>